<dbReference type="PIRSF" id="PIRSF037724">
    <property type="entry name" value="TF_HTH_MJ1545_prd"/>
    <property type="match status" value="1"/>
</dbReference>
<dbReference type="SMART" id="SM00530">
    <property type="entry name" value="HTH_XRE"/>
    <property type="match status" value="1"/>
</dbReference>
<evidence type="ECO:0000313" key="2">
    <source>
        <dbReference type="EMBL" id="ABN69719.1"/>
    </source>
</evidence>
<dbReference type="EMBL" id="CP000575">
    <property type="protein sequence ID" value="ABN69719.1"/>
    <property type="molecule type" value="Genomic_DNA"/>
</dbReference>
<dbReference type="eggNOG" id="arCOG04060">
    <property type="taxonomic scope" value="Archaea"/>
</dbReference>
<dbReference type="STRING" id="399550.Smar_0612"/>
<dbReference type="Pfam" id="PF01381">
    <property type="entry name" value="HTH_3"/>
    <property type="match status" value="1"/>
</dbReference>
<evidence type="ECO:0000259" key="1">
    <source>
        <dbReference type="PROSITE" id="PS50943"/>
    </source>
</evidence>
<dbReference type="AlphaFoldDB" id="A3DM59"/>
<dbReference type="SUPFAM" id="SSF47413">
    <property type="entry name" value="lambda repressor-like DNA-binding domains"/>
    <property type="match status" value="1"/>
</dbReference>
<dbReference type="OrthoDB" id="371772at2157"/>
<dbReference type="GO" id="GO:0003677">
    <property type="term" value="F:DNA binding"/>
    <property type="evidence" value="ECO:0007669"/>
    <property type="project" value="InterPro"/>
</dbReference>
<dbReference type="KEGG" id="smr:Smar_0612"/>
<dbReference type="Gene3D" id="1.10.260.40">
    <property type="entry name" value="lambda repressor-like DNA-binding domains"/>
    <property type="match status" value="1"/>
</dbReference>
<dbReference type="InterPro" id="IPR017271">
    <property type="entry name" value="Tscrpt_reg_HTH_MJ1545_prd"/>
</dbReference>
<dbReference type="GeneID" id="4907621"/>
<reference evidence="3" key="1">
    <citation type="journal article" date="2009" name="BMC Genomics">
        <title>The complete genome sequence of Staphylothermus marinus reveals differences in sulfur metabolism among heterotrophic Crenarchaeota.</title>
        <authorList>
            <person name="Anderson I.J."/>
            <person name="Dharmarajan L."/>
            <person name="Rodriguez J."/>
            <person name="Hooper S."/>
            <person name="Porat I."/>
            <person name="Ulrich L.E."/>
            <person name="Elkins J.G."/>
            <person name="Mavromatis K."/>
            <person name="Sun H."/>
            <person name="Land M."/>
            <person name="Lapidus A."/>
            <person name="Lucas S."/>
            <person name="Barry K."/>
            <person name="Huber H."/>
            <person name="Zhulin I.B."/>
            <person name="Whitman W.B."/>
            <person name="Mukhopadhyay B."/>
            <person name="Woese C."/>
            <person name="Bristow J."/>
            <person name="Kyrpides N."/>
        </authorList>
    </citation>
    <scope>NUCLEOTIDE SEQUENCE [LARGE SCALE GENOMIC DNA]</scope>
    <source>
        <strain evidence="3">ATCC 43588 / DSM 3639 / JCM 9404 / F1</strain>
    </source>
</reference>
<name>A3DM59_STAMF</name>
<dbReference type="InterPro" id="IPR010982">
    <property type="entry name" value="Lambda_DNA-bd_dom_sf"/>
</dbReference>
<dbReference type="HOGENOM" id="CLU_077869_0_0_2"/>
<dbReference type="PROSITE" id="PS50943">
    <property type="entry name" value="HTH_CROC1"/>
    <property type="match status" value="1"/>
</dbReference>
<proteinExistence type="predicted"/>
<dbReference type="CDD" id="cd00093">
    <property type="entry name" value="HTH_XRE"/>
    <property type="match status" value="1"/>
</dbReference>
<dbReference type="Proteomes" id="UP000000254">
    <property type="component" value="Chromosome"/>
</dbReference>
<gene>
    <name evidence="2" type="ordered locus">Smar_0612</name>
</gene>
<sequence length="239" mass="26970">MSSRKKLPDYVIDAVSKRIAGDILLSDEPGKYIRKWREIYGLGQIDVARLMGVSYSVLSDYERGKRAAGRSFIRKFILALMKYDSERGWIVTRRIARLLSIYIEGILDIGEFREPLRLDDLVTMVKGILLTSNIEHRPILGYTVLDSVATIQSITANEFVRILGATSDRVVVFTNITRGRSVMVATRVSPVKPSVIVLHGIKKVDPLAIRIGDIENIPLIQSTIDIEEVIKSFRQRSLI</sequence>
<dbReference type="RefSeq" id="WP_011838910.1">
    <property type="nucleotide sequence ID" value="NC_009033.1"/>
</dbReference>
<dbReference type="InterPro" id="IPR001387">
    <property type="entry name" value="Cro/C1-type_HTH"/>
</dbReference>
<accession>A3DM59</accession>
<keyword evidence="3" id="KW-1185">Reference proteome</keyword>
<feature type="domain" description="HTH cro/C1-type" evidence="1">
    <location>
        <begin position="33"/>
        <end position="66"/>
    </location>
</feature>
<reference evidence="2 3" key="2">
    <citation type="journal article" date="2009" name="Stand. Genomic Sci.">
        <title>Complete genome sequence of Staphylothermus marinus Stetter and Fiala 1986 type strain F1.</title>
        <authorList>
            <person name="Anderson I.J."/>
            <person name="Sun H."/>
            <person name="Lapidus A."/>
            <person name="Copeland A."/>
            <person name="Glavina Del Rio T."/>
            <person name="Tice H."/>
            <person name="Dalin E."/>
            <person name="Lucas S."/>
            <person name="Barry K."/>
            <person name="Land M."/>
            <person name="Richardson P."/>
            <person name="Huber H."/>
            <person name="Kyrpides N.C."/>
        </authorList>
    </citation>
    <scope>NUCLEOTIDE SEQUENCE [LARGE SCALE GENOMIC DNA]</scope>
    <source>
        <strain evidence="3">ATCC 43588 / DSM 3639 / JCM 9404 / F1</strain>
    </source>
</reference>
<organism evidence="2 3">
    <name type="scientific">Staphylothermus marinus (strain ATCC 43588 / DSM 3639 / JCM 9404 / F1)</name>
    <dbReference type="NCBI Taxonomy" id="399550"/>
    <lineage>
        <taxon>Archaea</taxon>
        <taxon>Thermoproteota</taxon>
        <taxon>Thermoprotei</taxon>
        <taxon>Desulfurococcales</taxon>
        <taxon>Desulfurococcaceae</taxon>
        <taxon>Staphylothermus</taxon>
    </lineage>
</organism>
<protein>
    <submittedName>
        <fullName evidence="2">Helix-turn-helix domain protein</fullName>
    </submittedName>
</protein>
<evidence type="ECO:0000313" key="3">
    <source>
        <dbReference type="Proteomes" id="UP000000254"/>
    </source>
</evidence>